<accession>A0A9W9QKT7</accession>
<proteinExistence type="predicted"/>
<evidence type="ECO:0000313" key="2">
    <source>
        <dbReference type="EMBL" id="KAJ5339780.1"/>
    </source>
</evidence>
<feature type="non-terminal residue" evidence="2">
    <location>
        <position position="196"/>
    </location>
</feature>
<reference evidence="2" key="2">
    <citation type="journal article" date="2023" name="IMA Fungus">
        <title>Comparative genomic study of the Penicillium genus elucidates a diverse pangenome and 15 lateral gene transfer events.</title>
        <authorList>
            <person name="Petersen C."/>
            <person name="Sorensen T."/>
            <person name="Nielsen M.R."/>
            <person name="Sondergaard T.E."/>
            <person name="Sorensen J.L."/>
            <person name="Fitzpatrick D.A."/>
            <person name="Frisvad J.C."/>
            <person name="Nielsen K.L."/>
        </authorList>
    </citation>
    <scope>NUCLEOTIDE SEQUENCE</scope>
    <source>
        <strain evidence="2">IBT 35673</strain>
    </source>
</reference>
<dbReference type="EMBL" id="JAPZBQ010000003">
    <property type="protein sequence ID" value="KAJ5339780.1"/>
    <property type="molecule type" value="Genomic_DNA"/>
</dbReference>
<sequence length="196" mass="21826">PKKTPGFLEWITGDSNTPIRPGHRLWELQSLVSIGNSLRLSLTVVDPNPTNLERTLLQTLLPPRRKFTTRPPPEGHSLLSVEIPSAHIFPRDKVRHIVGMGVWNSETIPRHIAGIIRNHTLSEIMKVLGLLNASVMNHTPHDTARRTSQGSSGSPGLTGEHRPRPEKPVQPSVSRYISSLKSITQARSSRDFFSHT</sequence>
<feature type="region of interest" description="Disordered" evidence="1">
    <location>
        <begin position="140"/>
        <end position="175"/>
    </location>
</feature>
<gene>
    <name evidence="2" type="ORF">N7452_006508</name>
</gene>
<name>A0A9W9QKT7_PENBR</name>
<evidence type="ECO:0000256" key="1">
    <source>
        <dbReference type="SAM" id="MobiDB-lite"/>
    </source>
</evidence>
<feature type="compositionally biased region" description="Polar residues" evidence="1">
    <location>
        <begin position="146"/>
        <end position="155"/>
    </location>
</feature>
<organism evidence="2 3">
    <name type="scientific">Penicillium brevicompactum</name>
    <dbReference type="NCBI Taxonomy" id="5074"/>
    <lineage>
        <taxon>Eukaryota</taxon>
        <taxon>Fungi</taxon>
        <taxon>Dikarya</taxon>
        <taxon>Ascomycota</taxon>
        <taxon>Pezizomycotina</taxon>
        <taxon>Eurotiomycetes</taxon>
        <taxon>Eurotiomycetidae</taxon>
        <taxon>Eurotiales</taxon>
        <taxon>Aspergillaceae</taxon>
        <taxon>Penicillium</taxon>
    </lineage>
</organism>
<reference evidence="2" key="1">
    <citation type="submission" date="2022-12" db="EMBL/GenBank/DDBJ databases">
        <authorList>
            <person name="Petersen C."/>
        </authorList>
    </citation>
    <scope>NUCLEOTIDE SEQUENCE</scope>
    <source>
        <strain evidence="2">IBT 35673</strain>
    </source>
</reference>
<dbReference type="Proteomes" id="UP001147695">
    <property type="component" value="Unassembled WGS sequence"/>
</dbReference>
<dbReference type="AlphaFoldDB" id="A0A9W9QKT7"/>
<protein>
    <submittedName>
        <fullName evidence="2">Uncharacterized protein</fullName>
    </submittedName>
</protein>
<evidence type="ECO:0000313" key="3">
    <source>
        <dbReference type="Proteomes" id="UP001147695"/>
    </source>
</evidence>
<comment type="caution">
    <text evidence="2">The sequence shown here is derived from an EMBL/GenBank/DDBJ whole genome shotgun (WGS) entry which is preliminary data.</text>
</comment>